<feature type="chain" id="PRO_5033013885" description="Endonuclease/exonuclease/phosphatase domain-containing protein" evidence="1">
    <location>
        <begin position="20"/>
        <end position="719"/>
    </location>
</feature>
<dbReference type="PANTHER" id="PTHR41349">
    <property type="match status" value="1"/>
</dbReference>
<dbReference type="Gene3D" id="3.60.10.10">
    <property type="entry name" value="Endonuclease/exonuclease/phosphatase"/>
    <property type="match status" value="1"/>
</dbReference>
<dbReference type="InterPro" id="IPR013783">
    <property type="entry name" value="Ig-like_fold"/>
</dbReference>
<dbReference type="InterPro" id="IPR036691">
    <property type="entry name" value="Endo/exonu/phosph_ase_sf"/>
</dbReference>
<dbReference type="AlphaFoldDB" id="A0A855SFD3"/>
<dbReference type="Gene3D" id="2.60.120.200">
    <property type="match status" value="1"/>
</dbReference>
<dbReference type="EMBL" id="PYOY01000002">
    <property type="protein sequence ID" value="PSX08824.1"/>
    <property type="molecule type" value="Genomic_DNA"/>
</dbReference>
<reference evidence="3 4" key="1">
    <citation type="submission" date="2018-01" db="EMBL/GenBank/DDBJ databases">
        <title>Whole genome sequencing of Histamine producing bacteria.</title>
        <authorList>
            <person name="Butler K."/>
        </authorList>
    </citation>
    <scope>NUCLEOTIDE SEQUENCE [LARGE SCALE GENOMIC DNA]</scope>
    <source>
        <strain evidence="3 4">A2-1</strain>
    </source>
</reference>
<name>A0A855SFD3_PHOAN</name>
<dbReference type="Pfam" id="PF03372">
    <property type="entry name" value="Exo_endo_phos"/>
    <property type="match status" value="1"/>
</dbReference>
<evidence type="ECO:0000313" key="3">
    <source>
        <dbReference type="EMBL" id="PSX08824.1"/>
    </source>
</evidence>
<dbReference type="GeneID" id="61230482"/>
<protein>
    <recommendedName>
        <fullName evidence="2">Endonuclease/exonuclease/phosphatase domain-containing protein</fullName>
    </recommendedName>
</protein>
<dbReference type="SUPFAM" id="SSF49899">
    <property type="entry name" value="Concanavalin A-like lectins/glucanases"/>
    <property type="match status" value="1"/>
</dbReference>
<feature type="signal peptide" evidence="1">
    <location>
        <begin position="1"/>
        <end position="19"/>
    </location>
</feature>
<dbReference type="InterPro" id="IPR013320">
    <property type="entry name" value="ConA-like_dom_sf"/>
</dbReference>
<dbReference type="Pfam" id="PF13385">
    <property type="entry name" value="Laminin_G_3"/>
    <property type="match status" value="1"/>
</dbReference>
<comment type="caution">
    <text evidence="3">The sequence shown here is derived from an EMBL/GenBank/DDBJ whole genome shotgun (WGS) entry which is preliminary data.</text>
</comment>
<keyword evidence="1" id="KW-0732">Signal</keyword>
<dbReference type="GO" id="GO:0003824">
    <property type="term" value="F:catalytic activity"/>
    <property type="evidence" value="ECO:0007669"/>
    <property type="project" value="InterPro"/>
</dbReference>
<dbReference type="PANTHER" id="PTHR41349:SF1">
    <property type="entry name" value="PROTEIN CBG08683"/>
    <property type="match status" value="1"/>
</dbReference>
<dbReference type="InterPro" id="IPR005135">
    <property type="entry name" value="Endo/exonuclease/phosphatase"/>
</dbReference>
<gene>
    <name evidence="3" type="ORF">C0W41_07005</name>
</gene>
<dbReference type="Proteomes" id="UP000241440">
    <property type="component" value="Unassembled WGS sequence"/>
</dbReference>
<proteinExistence type="predicted"/>
<sequence length="719" mass="82774">MMKYLALFVGALCSANANSFEIDIHNDTDNNTLIPYINQVPDSCYGGVKAHQNQKYNNYTPCLKDFVKEGDIANIRIFNQSKNEFITCESFNLHGESKLTINNDNGLYSCFLHPHHKNSNIDEIVHFVKESSNKVKNIYTDVPYYQDQKYFGTGEIVVDELNNILIPADTSIKLFNFYLKNQSPNTSASFRIKYEIKGLNNQKNYIYSGIRSLAIDENNVLWMEENNGSNSKPIYKNLKPGKWQHILISRTENKLKVYVDGEVVYKEHVDFELGGVTTLGKETETLDDGSKKIGNHGQFLIGDFRLFTGSLSNDQVKSIYHFDLKKDPIFVPVFNPTPSDTIKNVKLNPDLSWLTHPAMQPDDAVYFVEISTDKKFKNIIYSNETYSNKVHVDKILDGNKRYFWRVSYNDKMSDTFEFKTRPNDKDLKEKHKNSLTVMEFNVWGISSNGTMAAHRYGSHYIAEVIKNAGADIAVLTEGYFNAESVAKELGWHFKKHSHRSRYSPAIVSRFDIEVVENETDKSMSVKLKDDENDRNYSLGIMHPKSSNFNAWDIAYNQSYTVENWNGIQNDELNYKLASLNKVEENLFKPQNPKTTDLIVGDFNTVMNSDFGDNSIESNVKTYAELKLAMSSKLIDDMHFKDSYRVVHPSVKKDPGYTGSWWFQRDKLAWGRIDHIMYRNNDDLNYSLKPVKSYVTHYHPVSWVSDHSAVVTKFKIVNNK</sequence>
<evidence type="ECO:0000259" key="2">
    <source>
        <dbReference type="Pfam" id="PF03372"/>
    </source>
</evidence>
<accession>A0A855SFD3</accession>
<evidence type="ECO:0000313" key="4">
    <source>
        <dbReference type="Proteomes" id="UP000241440"/>
    </source>
</evidence>
<dbReference type="SUPFAM" id="SSF56219">
    <property type="entry name" value="DNase I-like"/>
    <property type="match status" value="1"/>
</dbReference>
<evidence type="ECO:0000256" key="1">
    <source>
        <dbReference type="SAM" id="SignalP"/>
    </source>
</evidence>
<dbReference type="RefSeq" id="WP_080921960.1">
    <property type="nucleotide sequence ID" value="NZ_JZSX01000001.1"/>
</dbReference>
<organism evidence="3 4">
    <name type="scientific">Photobacterium angustum</name>
    <dbReference type="NCBI Taxonomy" id="661"/>
    <lineage>
        <taxon>Bacteria</taxon>
        <taxon>Pseudomonadati</taxon>
        <taxon>Pseudomonadota</taxon>
        <taxon>Gammaproteobacteria</taxon>
        <taxon>Vibrionales</taxon>
        <taxon>Vibrionaceae</taxon>
        <taxon>Photobacterium</taxon>
    </lineage>
</organism>
<dbReference type="Gene3D" id="2.60.40.10">
    <property type="entry name" value="Immunoglobulins"/>
    <property type="match status" value="1"/>
</dbReference>
<feature type="domain" description="Endonuclease/exonuclease/phosphatase" evidence="2">
    <location>
        <begin position="439"/>
        <end position="706"/>
    </location>
</feature>